<protein>
    <recommendedName>
        <fullName evidence="6">Micronuclear linker histone polyprotein-like protein</fullName>
    </recommendedName>
</protein>
<keyword evidence="1" id="KW-0175">Coiled coil</keyword>
<organism evidence="4 5">
    <name type="scientific">Cinchona calisaya</name>
    <dbReference type="NCBI Taxonomy" id="153742"/>
    <lineage>
        <taxon>Eukaryota</taxon>
        <taxon>Viridiplantae</taxon>
        <taxon>Streptophyta</taxon>
        <taxon>Embryophyta</taxon>
        <taxon>Tracheophyta</taxon>
        <taxon>Spermatophyta</taxon>
        <taxon>Magnoliopsida</taxon>
        <taxon>eudicotyledons</taxon>
        <taxon>Gunneridae</taxon>
        <taxon>Pentapetalae</taxon>
        <taxon>asterids</taxon>
        <taxon>lamiids</taxon>
        <taxon>Gentianales</taxon>
        <taxon>Rubiaceae</taxon>
        <taxon>Cinchonoideae</taxon>
        <taxon>Cinchoneae</taxon>
        <taxon>Cinchona</taxon>
    </lineage>
</organism>
<feature type="region of interest" description="Disordered" evidence="2">
    <location>
        <begin position="547"/>
        <end position="633"/>
    </location>
</feature>
<dbReference type="PANTHER" id="PTHR36143:SF4">
    <property type="entry name" value="OS08G0177500 PROTEIN"/>
    <property type="match status" value="1"/>
</dbReference>
<feature type="compositionally biased region" description="Acidic residues" evidence="2">
    <location>
        <begin position="596"/>
        <end position="607"/>
    </location>
</feature>
<feature type="coiled-coil region" evidence="1">
    <location>
        <begin position="65"/>
        <end position="141"/>
    </location>
</feature>
<dbReference type="Proteomes" id="UP001630127">
    <property type="component" value="Unassembled WGS sequence"/>
</dbReference>
<feature type="compositionally biased region" description="Basic and acidic residues" evidence="2">
    <location>
        <begin position="461"/>
        <end position="483"/>
    </location>
</feature>
<reference evidence="4 5" key="1">
    <citation type="submission" date="2024-11" db="EMBL/GenBank/DDBJ databases">
        <title>A near-complete genome assembly of Cinchona calisaya.</title>
        <authorList>
            <person name="Lian D.C."/>
            <person name="Zhao X.W."/>
            <person name="Wei L."/>
        </authorList>
    </citation>
    <scope>NUCLEOTIDE SEQUENCE [LARGE SCALE GENOMIC DNA]</scope>
    <source>
        <tissue evidence="4">Nenye</tissue>
    </source>
</reference>
<feature type="compositionally biased region" description="Basic and acidic residues" evidence="2">
    <location>
        <begin position="619"/>
        <end position="633"/>
    </location>
</feature>
<keyword evidence="3" id="KW-1133">Transmembrane helix</keyword>
<accession>A0ABD2YS87</accession>
<keyword evidence="5" id="KW-1185">Reference proteome</keyword>
<evidence type="ECO:0000256" key="2">
    <source>
        <dbReference type="SAM" id="MobiDB-lite"/>
    </source>
</evidence>
<evidence type="ECO:0008006" key="6">
    <source>
        <dbReference type="Google" id="ProtNLM"/>
    </source>
</evidence>
<feature type="transmembrane region" description="Helical" evidence="3">
    <location>
        <begin position="20"/>
        <end position="38"/>
    </location>
</feature>
<keyword evidence="3" id="KW-0812">Transmembrane</keyword>
<keyword evidence="3" id="KW-0472">Membrane</keyword>
<name>A0ABD2YS87_9GENT</name>
<gene>
    <name evidence="4" type="ORF">ACH5RR_028872</name>
</gene>
<evidence type="ECO:0000313" key="5">
    <source>
        <dbReference type="Proteomes" id="UP001630127"/>
    </source>
</evidence>
<dbReference type="AlphaFoldDB" id="A0ABD2YS87"/>
<comment type="caution">
    <text evidence="4">The sequence shown here is derived from an EMBL/GenBank/DDBJ whole genome shotgun (WGS) entry which is preliminary data.</text>
</comment>
<feature type="compositionally biased region" description="Basic and acidic residues" evidence="2">
    <location>
        <begin position="573"/>
        <end position="583"/>
    </location>
</feature>
<evidence type="ECO:0000313" key="4">
    <source>
        <dbReference type="EMBL" id="KAL3509471.1"/>
    </source>
</evidence>
<evidence type="ECO:0000256" key="3">
    <source>
        <dbReference type="SAM" id="Phobius"/>
    </source>
</evidence>
<sequence length="633" mass="71063">MGGLMKGHHLHGSGSRGKPYGLMLLMAFGAAIIGVMVLHKFRERRIFNLVVKEKDRQLTTLQLLLQKERDHAREAKWKLEEVKTKVNTLRTQKRRLDSRIMEMQSTISSLREEQRVIELALEDKQNEVKLMRERNKAIIDNPQVKALPEILKGRESQAEDSKNQLEHPVKVWSVSTDDPSNASINLHSKTGLTQNNGTNVNEGKGVTAKLNESTNNKIAHRGENGEDVESREQIQKVDLSRGSVLEQTNTYLGVRTDEDEGKNIDKSQTGEALGMQENNTAKAEAVVNHDSEVQQPRDVIDEMQTTENKVIQASRIGLQVGTSNAQGAENQESGSNYMGVMKLEVPDFPQVGRHRLGGNGYLKKTKRKRWNTINRSKESKGNSLSNGAAVTTDKSFSQVTLEGERGRYGHQGELDRKEHNESLMVVNESGSEHHDVKISDNLLTGEGSKLKINEQVGLKDGEVQEDSGWKKAENNAEVTKDSSHGSGLLKLDKYQYPEDLSQEDRNATTYLITEKRQMTNDTSITTGLEHISLKDTPSKTTIHIEDEYPSGAKQQNQSEPEEPQKQATDLQETEVRTDDHKEDEVSEQTQTVNKDELEDDKETESDTDVFKESTLNSEADGKLNSDRSNEQDF</sequence>
<feature type="region of interest" description="Disordered" evidence="2">
    <location>
        <begin position="461"/>
        <end position="488"/>
    </location>
</feature>
<dbReference type="PANTHER" id="PTHR36143">
    <property type="entry name" value="OS08G0177500 PROTEIN"/>
    <property type="match status" value="1"/>
</dbReference>
<evidence type="ECO:0000256" key="1">
    <source>
        <dbReference type="SAM" id="Coils"/>
    </source>
</evidence>
<proteinExistence type="predicted"/>
<dbReference type="EMBL" id="JBJUIK010000012">
    <property type="protein sequence ID" value="KAL3509471.1"/>
    <property type="molecule type" value="Genomic_DNA"/>
</dbReference>